<feature type="transmembrane region" description="Helical" evidence="1">
    <location>
        <begin position="187"/>
        <end position="214"/>
    </location>
</feature>
<evidence type="ECO:0000313" key="3">
    <source>
        <dbReference type="Proteomes" id="UP001056707"/>
    </source>
</evidence>
<sequence>MNKKLKHLLGYVAAFLIPIAIVSVAFAGRGIAPVGNHNLLVSDLATQYFPFFNFLRTQLQHGTISTYSFLFSLGDNTIPVYTYYLMSPLNLLVGLVKSAQIPLLMEALIMIKIGLISLSMVIFLRVHEHRFEWRQLVAGTAYGLCGFVAMYFYDFMWLEALMVLPFLTLAIDRLFTKGKWGWYTFTLLVGILLNYYMGYMLCVYSVIYFIYLLLLHQPQSMKFWAYVKTQGTCLAKYIVSSLLGGALSAFLLVPTLVGMLSTGKGSLSFVSFLPIVRFLPSDFLSLGVGATNFVGRLNHEPSLFVGSFFALGMLVFWLSPRITRHEKRASVWLVGAIFIGMLIATFDTIWHMFQMPAGFPFREVYMLSFVMIWLGYQAWQRGAFQSRTVVVQAAVVLAGLLTLGYGAAFLEIRIARAVHWSTPFYVTSYWNWIIALVFLGVTVGVILLSQKHPRWWPLILVVVAVEMGTNFWLALGGTNEYGNQPRFARHFQQSTRLVETARRNDRFTRLDVNNQLYTHSFNINYNQYNDSLLFNFYGVNSYTSSLNVHTHDALTNLGLYSRNERRVSVRGLTPVTAQLLSVGRQVDIDQQGHRTITENAQNTGLGYAVAAGSAHVRLVNQDVYGNLNRLFQAESNTKQTVFHPNRVQTLQKHQQGGQFKYRVRVTPTLSGPQYLDLQRVSPNQKLQLAVNGKRVASRYPQNGAELISLGKQSKPFVVTLMSNRKLTAQDWRTTFASYQPEPVQRFEQATKPYRLQVDNPRQLALHGDRFTAQVRTTKDRPVVLISIPYDQGWTITADGKPVKMKKALNGLSQVTLTPGHHRLAFHYQTPGFKVGLIISGLGLLGVLLASWMWKTPRTVRRNKKW</sequence>
<keyword evidence="1" id="KW-0472">Membrane</keyword>
<feature type="transmembrane region" description="Helical" evidence="1">
    <location>
        <begin position="429"/>
        <end position="448"/>
    </location>
</feature>
<dbReference type="PANTHER" id="PTHR38454:SF1">
    <property type="entry name" value="INTEGRAL MEMBRANE PROTEIN"/>
    <property type="match status" value="1"/>
</dbReference>
<feature type="transmembrane region" description="Helical" evidence="1">
    <location>
        <begin position="359"/>
        <end position="376"/>
    </location>
</feature>
<protein>
    <submittedName>
        <fullName evidence="2">YfhO family protein</fullName>
    </submittedName>
</protein>
<dbReference type="PANTHER" id="PTHR38454">
    <property type="entry name" value="INTEGRAL MEMBRANE PROTEIN-RELATED"/>
    <property type="match status" value="1"/>
</dbReference>
<accession>A0ABY5BNS8</accession>
<evidence type="ECO:0000313" key="2">
    <source>
        <dbReference type="EMBL" id="USS84743.1"/>
    </source>
</evidence>
<dbReference type="RefSeq" id="WP_252749646.1">
    <property type="nucleotide sequence ID" value="NZ_CP097116.1"/>
</dbReference>
<reference evidence="2" key="1">
    <citation type="submission" date="2022-05" db="EMBL/GenBank/DDBJ databases">
        <authorList>
            <person name="Oliphant S.A."/>
            <person name="Watson-Haigh N.S."/>
            <person name="Sumby K.M."/>
            <person name="Gardner J.M."/>
            <person name="Jiranek V."/>
        </authorList>
    </citation>
    <scope>NUCLEOTIDE SEQUENCE</scope>
    <source>
        <strain evidence="2">KI16_H9</strain>
    </source>
</reference>
<keyword evidence="1" id="KW-1133">Transmembrane helix</keyword>
<dbReference type="Pfam" id="PF09586">
    <property type="entry name" value="YfhO"/>
    <property type="match status" value="1"/>
</dbReference>
<organism evidence="2 3">
    <name type="scientific">Fructilactobacillus myrtifloralis</name>
    <dbReference type="NCBI Taxonomy" id="2940301"/>
    <lineage>
        <taxon>Bacteria</taxon>
        <taxon>Bacillati</taxon>
        <taxon>Bacillota</taxon>
        <taxon>Bacilli</taxon>
        <taxon>Lactobacillales</taxon>
        <taxon>Lactobacillaceae</taxon>
        <taxon>Fructilactobacillus</taxon>
    </lineage>
</organism>
<keyword evidence="1" id="KW-0812">Transmembrane</keyword>
<evidence type="ECO:0000256" key="1">
    <source>
        <dbReference type="SAM" id="Phobius"/>
    </source>
</evidence>
<feature type="transmembrane region" description="Helical" evidence="1">
    <location>
        <begin position="234"/>
        <end position="257"/>
    </location>
</feature>
<feature type="transmembrane region" description="Helical" evidence="1">
    <location>
        <begin position="388"/>
        <end position="409"/>
    </location>
</feature>
<feature type="transmembrane region" description="Helical" evidence="1">
    <location>
        <begin position="302"/>
        <end position="319"/>
    </location>
</feature>
<feature type="transmembrane region" description="Helical" evidence="1">
    <location>
        <begin position="136"/>
        <end position="153"/>
    </location>
</feature>
<name>A0ABY5BNS8_9LACO</name>
<keyword evidence="3" id="KW-1185">Reference proteome</keyword>
<feature type="transmembrane region" description="Helical" evidence="1">
    <location>
        <begin position="455"/>
        <end position="475"/>
    </location>
</feature>
<feature type="transmembrane region" description="Helical" evidence="1">
    <location>
        <begin position="331"/>
        <end position="353"/>
    </location>
</feature>
<dbReference type="Proteomes" id="UP001056707">
    <property type="component" value="Chromosome"/>
</dbReference>
<feature type="transmembrane region" description="Helical" evidence="1">
    <location>
        <begin position="834"/>
        <end position="853"/>
    </location>
</feature>
<dbReference type="EMBL" id="CP097116">
    <property type="protein sequence ID" value="USS84743.1"/>
    <property type="molecule type" value="Genomic_DNA"/>
</dbReference>
<gene>
    <name evidence="2" type="ORF">M3M35_05405</name>
</gene>
<proteinExistence type="predicted"/>
<feature type="transmembrane region" description="Helical" evidence="1">
    <location>
        <begin position="104"/>
        <end position="124"/>
    </location>
</feature>
<dbReference type="InterPro" id="IPR018580">
    <property type="entry name" value="Uncharacterised_YfhO"/>
</dbReference>